<protein>
    <submittedName>
        <fullName evidence="4">Glycosyltransferase family 4 protein</fullName>
    </submittedName>
</protein>
<keyword evidence="2 4" id="KW-0808">Transferase</keyword>
<gene>
    <name evidence="4" type="ORF">E6K80_01140</name>
</gene>
<feature type="domain" description="Glycosyltransferase subfamily 4-like N-terminal" evidence="3">
    <location>
        <begin position="18"/>
        <end position="198"/>
    </location>
</feature>
<evidence type="ECO:0000313" key="5">
    <source>
        <dbReference type="Proteomes" id="UP000319836"/>
    </source>
</evidence>
<comment type="caution">
    <text evidence="4">The sequence shown here is derived from an EMBL/GenBank/DDBJ whole genome shotgun (WGS) entry which is preliminary data.</text>
</comment>
<reference evidence="4 5" key="1">
    <citation type="journal article" date="2019" name="Nat. Microbiol.">
        <title>Mediterranean grassland soil C-N compound turnover is dependent on rainfall and depth, and is mediated by genomically divergent microorganisms.</title>
        <authorList>
            <person name="Diamond S."/>
            <person name="Andeer P.F."/>
            <person name="Li Z."/>
            <person name="Crits-Christoph A."/>
            <person name="Burstein D."/>
            <person name="Anantharaman K."/>
            <person name="Lane K.R."/>
            <person name="Thomas B.C."/>
            <person name="Pan C."/>
            <person name="Northen T.R."/>
            <person name="Banfield J.F."/>
        </authorList>
    </citation>
    <scope>NUCLEOTIDE SEQUENCE [LARGE SCALE GENOMIC DNA]</scope>
    <source>
        <strain evidence="4">WS_10</strain>
    </source>
</reference>
<proteinExistence type="predicted"/>
<organism evidence="4 5">
    <name type="scientific">Eiseniibacteriota bacterium</name>
    <dbReference type="NCBI Taxonomy" id="2212470"/>
    <lineage>
        <taxon>Bacteria</taxon>
        <taxon>Candidatus Eiseniibacteriota</taxon>
    </lineage>
</organism>
<name>A0A538UB28_UNCEI</name>
<dbReference type="Gene3D" id="3.40.50.2000">
    <property type="entry name" value="Glycogen Phosphorylase B"/>
    <property type="match status" value="2"/>
</dbReference>
<sequence>MKAILVSQMFPPETAAGAKRAGAMARALHEAFELEVVTVAPSYPDPGLFERRAWERSDRERGIPIQRAAPFRPHDSSLLRRAGREIAMSQGLIGRAKLRRGDLLIVSTPSMFLAPLGYLRARASGARFVWDVRDLTWRYARESVSPGPLQRLLLGGLERVMLAVLRRADLVIAATPGLGDVLLEHGVPRARMITIPNGVARALLDRFATAAAPPAGARPRVSYVGLMGYNHGIGILLDVARRLPEIDLVLIGDGPERPEIEQRLRRDGIPNLTLRGYVTDEAELIRAYLASDVLVNHTKGAPILDRIVNPAKLLEYFASGRPVVYAGAGFAARFLEERDLALVVPPDDPAALAAGIRRVLEEPEVARERGARARRVVETEFERETQMRALVAEMRRRFGRLVGAAVPEDAGEGEQEDAHVERE</sequence>
<evidence type="ECO:0000256" key="2">
    <source>
        <dbReference type="ARBA" id="ARBA00022679"/>
    </source>
</evidence>
<dbReference type="PANTHER" id="PTHR12526">
    <property type="entry name" value="GLYCOSYLTRANSFERASE"/>
    <property type="match status" value="1"/>
</dbReference>
<dbReference type="CDD" id="cd03794">
    <property type="entry name" value="GT4_WbuB-like"/>
    <property type="match status" value="1"/>
</dbReference>
<evidence type="ECO:0000313" key="4">
    <source>
        <dbReference type="EMBL" id="TMQ73050.1"/>
    </source>
</evidence>
<evidence type="ECO:0000259" key="3">
    <source>
        <dbReference type="Pfam" id="PF13579"/>
    </source>
</evidence>
<dbReference type="EMBL" id="VBPA01000026">
    <property type="protein sequence ID" value="TMQ73050.1"/>
    <property type="molecule type" value="Genomic_DNA"/>
</dbReference>
<accession>A0A538UB28</accession>
<keyword evidence="1" id="KW-0328">Glycosyltransferase</keyword>
<evidence type="ECO:0000256" key="1">
    <source>
        <dbReference type="ARBA" id="ARBA00022676"/>
    </source>
</evidence>
<dbReference type="PANTHER" id="PTHR12526:SF510">
    <property type="entry name" value="D-INOSITOL 3-PHOSPHATE GLYCOSYLTRANSFERASE"/>
    <property type="match status" value="1"/>
</dbReference>
<dbReference type="Pfam" id="PF13692">
    <property type="entry name" value="Glyco_trans_1_4"/>
    <property type="match status" value="1"/>
</dbReference>
<dbReference type="AlphaFoldDB" id="A0A538UB28"/>
<dbReference type="Proteomes" id="UP000319836">
    <property type="component" value="Unassembled WGS sequence"/>
</dbReference>
<dbReference type="GO" id="GO:0016757">
    <property type="term" value="F:glycosyltransferase activity"/>
    <property type="evidence" value="ECO:0007669"/>
    <property type="project" value="UniProtKB-KW"/>
</dbReference>
<dbReference type="SUPFAM" id="SSF53756">
    <property type="entry name" value="UDP-Glycosyltransferase/glycogen phosphorylase"/>
    <property type="match status" value="1"/>
</dbReference>
<dbReference type="InterPro" id="IPR028098">
    <property type="entry name" value="Glyco_trans_4-like_N"/>
</dbReference>
<dbReference type="Pfam" id="PF13579">
    <property type="entry name" value="Glyco_trans_4_4"/>
    <property type="match status" value="1"/>
</dbReference>